<proteinExistence type="predicted"/>
<comment type="caution">
    <text evidence="2">The sequence shown here is derived from an EMBL/GenBank/DDBJ whole genome shotgun (WGS) entry which is preliminary data.</text>
</comment>
<dbReference type="Pfam" id="PF14238">
    <property type="entry name" value="DUF4340"/>
    <property type="match status" value="1"/>
</dbReference>
<protein>
    <recommendedName>
        <fullName evidence="1">DUF4340 domain-containing protein</fullName>
    </recommendedName>
</protein>
<reference evidence="2" key="1">
    <citation type="submission" date="2016-10" db="EMBL/GenBank/DDBJ databases">
        <title>Sequence of Gallionella enrichment culture.</title>
        <authorList>
            <person name="Poehlein A."/>
            <person name="Muehling M."/>
            <person name="Daniel R."/>
        </authorList>
    </citation>
    <scope>NUCLEOTIDE SEQUENCE</scope>
</reference>
<evidence type="ECO:0000313" key="2">
    <source>
        <dbReference type="EMBL" id="OIQ79985.1"/>
    </source>
</evidence>
<dbReference type="AlphaFoldDB" id="A0A1J5Q8I7"/>
<accession>A0A1J5Q8I7</accession>
<name>A0A1J5Q8I7_9ZZZZ</name>
<dbReference type="EMBL" id="MLJW01001127">
    <property type="protein sequence ID" value="OIQ79985.1"/>
    <property type="molecule type" value="Genomic_DNA"/>
</dbReference>
<feature type="domain" description="DUF4340" evidence="1">
    <location>
        <begin position="68"/>
        <end position="213"/>
    </location>
</feature>
<organism evidence="2">
    <name type="scientific">mine drainage metagenome</name>
    <dbReference type="NCBI Taxonomy" id="410659"/>
    <lineage>
        <taxon>unclassified sequences</taxon>
        <taxon>metagenomes</taxon>
        <taxon>ecological metagenomes</taxon>
    </lineage>
</organism>
<evidence type="ECO:0000259" key="1">
    <source>
        <dbReference type="Pfam" id="PF14238"/>
    </source>
</evidence>
<dbReference type="InterPro" id="IPR025641">
    <property type="entry name" value="DUF4340"/>
</dbReference>
<gene>
    <name evidence="2" type="ORF">GALL_382720</name>
</gene>
<sequence length="292" mass="32579">MKSRWLINLALLVVVVGVALALYLAPQPKQDQAVAIQVSSLAPAQISNISIEFPAKKSVEMKKRDGRWFLTQPLAVRAGQGAVDQILSILTATSVDKFDASDPARYGLDHPALVLKLDAETFNFGTYNPVSGKQYVGNRNSVYLVDSKYSEAASIQVVEMIDKNLLAPDEQIAGFDFSHLEQWEDHGLKLDLDKGQWKVSRTDAKPKQDELNAWFGDSWGTLIAMSVEPYKPELKSKYPSFEIRLKNGKTLHFDKQSESPELILARPDEGLRYHFPQDVGFQILNPPIGVPK</sequence>